<feature type="compositionally biased region" description="Basic and acidic residues" evidence="5">
    <location>
        <begin position="876"/>
        <end position="885"/>
    </location>
</feature>
<protein>
    <recommendedName>
        <fullName evidence="6">SWIM-type domain-containing protein</fullName>
    </recommendedName>
</protein>
<organism evidence="7 8">
    <name type="scientific">Lactuca saligna</name>
    <name type="common">Willowleaf lettuce</name>
    <dbReference type="NCBI Taxonomy" id="75948"/>
    <lineage>
        <taxon>Eukaryota</taxon>
        <taxon>Viridiplantae</taxon>
        <taxon>Streptophyta</taxon>
        <taxon>Embryophyta</taxon>
        <taxon>Tracheophyta</taxon>
        <taxon>Spermatophyta</taxon>
        <taxon>Magnoliopsida</taxon>
        <taxon>eudicotyledons</taxon>
        <taxon>Gunneridae</taxon>
        <taxon>Pentapetalae</taxon>
        <taxon>asterids</taxon>
        <taxon>campanulids</taxon>
        <taxon>Asterales</taxon>
        <taxon>Asteraceae</taxon>
        <taxon>Cichorioideae</taxon>
        <taxon>Cichorieae</taxon>
        <taxon>Lactucinae</taxon>
        <taxon>Lactuca</taxon>
    </lineage>
</organism>
<feature type="domain" description="SWIM-type" evidence="6">
    <location>
        <begin position="656"/>
        <end position="688"/>
    </location>
</feature>
<dbReference type="Pfam" id="PF26130">
    <property type="entry name" value="PB1-like"/>
    <property type="match status" value="1"/>
</dbReference>
<dbReference type="PROSITE" id="PS50966">
    <property type="entry name" value="ZF_SWIM"/>
    <property type="match status" value="1"/>
</dbReference>
<dbReference type="PANTHER" id="PTHR31973">
    <property type="entry name" value="POLYPROTEIN, PUTATIVE-RELATED"/>
    <property type="match status" value="1"/>
</dbReference>
<dbReference type="EMBL" id="OX465085">
    <property type="protein sequence ID" value="CAI9304502.1"/>
    <property type="molecule type" value="Genomic_DNA"/>
</dbReference>
<evidence type="ECO:0000313" key="8">
    <source>
        <dbReference type="Proteomes" id="UP001177003"/>
    </source>
</evidence>
<evidence type="ECO:0000256" key="5">
    <source>
        <dbReference type="SAM" id="MobiDB-lite"/>
    </source>
</evidence>
<keyword evidence="2 4" id="KW-0863">Zinc-finger</keyword>
<dbReference type="AlphaFoldDB" id="A0AA36A6K6"/>
<evidence type="ECO:0000256" key="2">
    <source>
        <dbReference type="ARBA" id="ARBA00022771"/>
    </source>
</evidence>
<dbReference type="InterPro" id="IPR004332">
    <property type="entry name" value="Transposase_MuDR"/>
</dbReference>
<dbReference type="PANTHER" id="PTHR31973:SF189">
    <property type="entry name" value="TRANSPOSASE, MUDR, PLANT, MULE TRANSPOSASE DOMAIN PROTEIN-RELATED"/>
    <property type="match status" value="1"/>
</dbReference>
<feature type="region of interest" description="Disordered" evidence="5">
    <location>
        <begin position="872"/>
        <end position="897"/>
    </location>
</feature>
<proteinExistence type="predicted"/>
<evidence type="ECO:0000256" key="1">
    <source>
        <dbReference type="ARBA" id="ARBA00022723"/>
    </source>
</evidence>
<evidence type="ECO:0000256" key="4">
    <source>
        <dbReference type="PROSITE-ProRule" id="PRU00325"/>
    </source>
</evidence>
<accession>A0AA36A6K6</accession>
<dbReference type="InterPro" id="IPR006564">
    <property type="entry name" value="Znf_PMZ"/>
</dbReference>
<feature type="compositionally biased region" description="Acidic residues" evidence="5">
    <location>
        <begin position="802"/>
        <end position="839"/>
    </location>
</feature>
<feature type="region of interest" description="Disordered" evidence="5">
    <location>
        <begin position="122"/>
        <end position="151"/>
    </location>
</feature>
<reference evidence="7" key="1">
    <citation type="submission" date="2023-04" db="EMBL/GenBank/DDBJ databases">
        <authorList>
            <person name="Vijverberg K."/>
            <person name="Xiong W."/>
            <person name="Schranz E."/>
        </authorList>
    </citation>
    <scope>NUCLEOTIDE SEQUENCE</scope>
</reference>
<keyword evidence="8" id="KW-1185">Reference proteome</keyword>
<evidence type="ECO:0000259" key="6">
    <source>
        <dbReference type="PROSITE" id="PS50966"/>
    </source>
</evidence>
<feature type="region of interest" description="Disordered" evidence="5">
    <location>
        <begin position="729"/>
        <end position="759"/>
    </location>
</feature>
<dbReference type="GO" id="GO:0008270">
    <property type="term" value="F:zinc ion binding"/>
    <property type="evidence" value="ECO:0007669"/>
    <property type="project" value="UniProtKB-KW"/>
</dbReference>
<dbReference type="InterPro" id="IPR007527">
    <property type="entry name" value="Znf_SWIM"/>
</dbReference>
<dbReference type="Pfam" id="PF04434">
    <property type="entry name" value="SWIM"/>
    <property type="match status" value="1"/>
</dbReference>
<dbReference type="InterPro" id="IPR018289">
    <property type="entry name" value="MULE_transposase_dom"/>
</dbReference>
<dbReference type="InterPro" id="IPR058594">
    <property type="entry name" value="PB1-like_dom_pln"/>
</dbReference>
<dbReference type="Pfam" id="PF10551">
    <property type="entry name" value="MULE"/>
    <property type="match status" value="1"/>
</dbReference>
<sequence length="945" mass="107926">MAGPSNAKGSTYIQVDVHYDGMFSPIPHLIYYLNQKTSITDVDFGGLNFKEFIHVLEDVTKGKCPVVYYCLGHKSMRDGLTPLKNDDDYRRFLDVAHGNEGKINVYIDHYNDSVLDWIEEEKEEKNVDSESSDEDKDSVMSDALSVDHEPDEEVIPLTKSDDPFLNYISVVPRDEFVDEDDDSDNGTKEAPIYPYHDSTQKWDTMQPILGMRFCNPQELKQLVSNYAVANGFNLWYEKNDKTRLLVRCCKTSEGKAACPFRLWATWMSSEKSFQIKSLRNEHNCARTFKFGSVVTYSWIGKHFVNDILENPKLSCREMRDKVGEIFNVKVSVGQCRNAKKFALNEIEGSLNTHYEKLWSYGAEILRANPGSTVKIGTDTMPDSTIYFSRMYVCIKGVKDGWIEGCRRVIGVDGCFLKGICRGELLSAVGRDANNHIYPIAWAVVAVENKETWKWFLNLLLKDINMGNGAGLTLLSDQHKGLIEAVKERVPDAEHRQCARHVYANFKKKFKGAAYRKLFWRAAKATTVQRFEGLMKEIRAIDVQAYDHLMERDPKSWSRAFFVLDRSCDAIENGICESFNAAIVHARKKPIITMLEEIRRFVMDRMYCKRLKGQKWNLAICPSIRKKIVDKRKHLRYWYVIPSGVQQFEVRSVHEVYAVYLNQRTCACRGWQLSGIPCIHAMAAISYLNENVEDYVATWFTTEMFGNCYKYTINPLNGSEMWPSWEGQPMLPPKRKRLPGRPKVNRKKAASEKEGRHTISKKGAITKCSICREPGHNKITCPLSKEGPSTKAKKKKGKHVPDVEDESEFEIEEMDEVENEYESESESEIEELAEDGDEPDQGQVDEQVEPAVEAVEAVEAVVEPDEQVEAVVEPDQEQVHEPDQDQVHGPVVEEPAAQPVVEVEQRAQPLKRKRKYSERITKVALSRVVNTKDGCGLSVNKPVTLE</sequence>
<evidence type="ECO:0000313" key="7">
    <source>
        <dbReference type="EMBL" id="CAI9304502.1"/>
    </source>
</evidence>
<gene>
    <name evidence="7" type="ORF">LSALG_LOCUS42875</name>
</gene>
<dbReference type="Proteomes" id="UP001177003">
    <property type="component" value="Chromosome 9"/>
</dbReference>
<keyword evidence="3" id="KW-0862">Zinc</keyword>
<feature type="compositionally biased region" description="Basic residues" evidence="5">
    <location>
        <begin position="732"/>
        <end position="747"/>
    </location>
</feature>
<feature type="region of interest" description="Disordered" evidence="5">
    <location>
        <begin position="780"/>
        <end position="845"/>
    </location>
</feature>
<name>A0AA36A6K6_LACSI</name>
<dbReference type="Pfam" id="PF03108">
    <property type="entry name" value="DBD_Tnp_Mut"/>
    <property type="match status" value="1"/>
</dbReference>
<evidence type="ECO:0000256" key="3">
    <source>
        <dbReference type="ARBA" id="ARBA00022833"/>
    </source>
</evidence>
<dbReference type="SMART" id="SM00575">
    <property type="entry name" value="ZnF_PMZ"/>
    <property type="match status" value="1"/>
</dbReference>
<keyword evidence="1" id="KW-0479">Metal-binding</keyword>